<evidence type="ECO:0000256" key="1">
    <source>
        <dbReference type="SAM" id="MobiDB-lite"/>
    </source>
</evidence>
<feature type="compositionally biased region" description="Polar residues" evidence="1">
    <location>
        <begin position="31"/>
        <end position="46"/>
    </location>
</feature>
<sequence length="65" mass="6966">MDAKRFLALANRTPAYDGAMTAVVAAEQQKEQSAQNGPVSPDQPQQVDVDAMNLIVPGLIERAEV</sequence>
<protein>
    <submittedName>
        <fullName evidence="2">Uncharacterized protein</fullName>
    </submittedName>
</protein>
<feature type="region of interest" description="Disordered" evidence="1">
    <location>
        <begin position="27"/>
        <end position="48"/>
    </location>
</feature>
<organism evidence="2 3">
    <name type="scientific">Streptomyces malaysiensis subsp. samsunensis</name>
    <dbReference type="NCBI Taxonomy" id="459658"/>
    <lineage>
        <taxon>Bacteria</taxon>
        <taxon>Bacillati</taxon>
        <taxon>Actinomycetota</taxon>
        <taxon>Actinomycetes</taxon>
        <taxon>Kitasatosporales</taxon>
        <taxon>Streptomycetaceae</taxon>
        <taxon>Streptomyces</taxon>
        <taxon>Streptomyces violaceusniger group</taxon>
    </lineage>
</organism>
<dbReference type="RefSeq" id="WP_257632636.1">
    <property type="nucleotide sequence ID" value="NZ_JANIIC010000027.1"/>
</dbReference>
<comment type="caution">
    <text evidence="2">The sequence shown here is derived from an EMBL/GenBank/DDBJ whole genome shotgun (WGS) entry which is preliminary data.</text>
</comment>
<gene>
    <name evidence="2" type="ORF">NQU54_22465</name>
</gene>
<evidence type="ECO:0000313" key="3">
    <source>
        <dbReference type="Proteomes" id="UP001142400"/>
    </source>
</evidence>
<proteinExistence type="predicted"/>
<evidence type="ECO:0000313" key="2">
    <source>
        <dbReference type="EMBL" id="MCQ8831755.1"/>
    </source>
</evidence>
<dbReference type="Proteomes" id="UP001142400">
    <property type="component" value="Unassembled WGS sequence"/>
</dbReference>
<dbReference type="EMBL" id="JANIIC010000027">
    <property type="protein sequence ID" value="MCQ8831755.1"/>
    <property type="molecule type" value="Genomic_DNA"/>
</dbReference>
<keyword evidence="3" id="KW-1185">Reference proteome</keyword>
<name>A0A9X2LWA5_STRMQ</name>
<accession>A0A9X2LWA5</accession>
<reference evidence="2" key="1">
    <citation type="submission" date="2022-06" db="EMBL/GenBank/DDBJ databases">
        <title>WGS of actinobacteria.</title>
        <authorList>
            <person name="Thawai C."/>
        </authorList>
    </citation>
    <scope>NUCLEOTIDE SEQUENCE</scope>
    <source>
        <strain evidence="2">DSM 42010</strain>
    </source>
</reference>
<dbReference type="AlphaFoldDB" id="A0A9X2LWA5"/>